<dbReference type="Proteomes" id="UP000192247">
    <property type="component" value="Unassembled WGS sequence"/>
</dbReference>
<evidence type="ECO:0000313" key="1">
    <source>
        <dbReference type="EMBL" id="OQR76672.1"/>
    </source>
</evidence>
<accession>A0A1V9XTD4</accession>
<dbReference type="EMBL" id="MNPL01004553">
    <property type="protein sequence ID" value="OQR76672.1"/>
    <property type="molecule type" value="Genomic_DNA"/>
</dbReference>
<keyword evidence="2" id="KW-1185">Reference proteome</keyword>
<organism evidence="1 2">
    <name type="scientific">Tropilaelaps mercedesae</name>
    <dbReference type="NCBI Taxonomy" id="418985"/>
    <lineage>
        <taxon>Eukaryota</taxon>
        <taxon>Metazoa</taxon>
        <taxon>Ecdysozoa</taxon>
        <taxon>Arthropoda</taxon>
        <taxon>Chelicerata</taxon>
        <taxon>Arachnida</taxon>
        <taxon>Acari</taxon>
        <taxon>Parasitiformes</taxon>
        <taxon>Mesostigmata</taxon>
        <taxon>Gamasina</taxon>
        <taxon>Dermanyssoidea</taxon>
        <taxon>Laelapidae</taxon>
        <taxon>Tropilaelaps</taxon>
    </lineage>
</organism>
<protein>
    <submittedName>
        <fullName evidence="1">Uncharacterized protein</fullName>
    </submittedName>
</protein>
<evidence type="ECO:0000313" key="2">
    <source>
        <dbReference type="Proteomes" id="UP000192247"/>
    </source>
</evidence>
<dbReference type="InParanoid" id="A0A1V9XTD4"/>
<sequence length="189" mass="22264">MIFYIQLKRIIPGPHIYRRPKNVTLNFVMRARLITLVKNDLRIILTFRQIDRIAFLNLNYLPGIRHIRVKTRNLKDLHAGLAARQRQYAEQFSWLYTAVAAPITPWTLFTMRNTGSVAEIAQDTNFSILKWYEFNHFLLFLLLRTISSTDIAVDIVHSNLFGNRGHTDKPKVVHCGTLRYEDELYSFYH</sequence>
<proteinExistence type="predicted"/>
<reference evidence="1 2" key="1">
    <citation type="journal article" date="2017" name="Gigascience">
        <title>Draft genome of the honey bee ectoparasitic mite, Tropilaelaps mercedesae, is shaped by the parasitic life history.</title>
        <authorList>
            <person name="Dong X."/>
            <person name="Armstrong S.D."/>
            <person name="Xia D."/>
            <person name="Makepeace B.L."/>
            <person name="Darby A.C."/>
            <person name="Kadowaki T."/>
        </authorList>
    </citation>
    <scope>NUCLEOTIDE SEQUENCE [LARGE SCALE GENOMIC DNA]</scope>
    <source>
        <strain evidence="1">Wuxi-XJTLU</strain>
    </source>
</reference>
<dbReference type="AlphaFoldDB" id="A0A1V9XTD4"/>
<gene>
    <name evidence="1" type="ORF">BIW11_07631</name>
</gene>
<comment type="caution">
    <text evidence="1">The sequence shown here is derived from an EMBL/GenBank/DDBJ whole genome shotgun (WGS) entry which is preliminary data.</text>
</comment>
<name>A0A1V9XTD4_9ACAR</name>